<dbReference type="GO" id="GO:0004783">
    <property type="term" value="F:sulfite reductase (NADPH) activity"/>
    <property type="evidence" value="ECO:0007669"/>
    <property type="project" value="UniProtKB-EC"/>
</dbReference>
<keyword evidence="10" id="KW-0249">Electron transport</keyword>
<dbReference type="EMBL" id="QLNQ01000001">
    <property type="protein sequence ID" value="RCK67156.1"/>
    <property type="molecule type" value="Genomic_DNA"/>
</dbReference>
<dbReference type="EC" id="1.8.1.2" evidence="4"/>
<dbReference type="Proteomes" id="UP000253472">
    <property type="component" value="Unassembled WGS sequence"/>
</dbReference>
<dbReference type="FunFam" id="1.20.990.10:FF:000010">
    <property type="entry name" value="Sulfite reductase [NADPH] flavoprotein component"/>
    <property type="match status" value="1"/>
</dbReference>
<keyword evidence="6" id="KW-0285">Flavoprotein</keyword>
<evidence type="ECO:0000256" key="7">
    <source>
        <dbReference type="ARBA" id="ARBA00022643"/>
    </source>
</evidence>
<sequence>MAPHALQVPSKASSEVEEVASSFSLVKANPFGLTTDPSQIKNTTYTSGTTIVNQAVYSIASKIFSYETVGDENSLDSNIQVWLQYQRLNAFGIVPFYNKFEVRSGAANAILGYFKRNGTNGQPVATFIGSSGLNYMRSSLSGSSNGSKLPLALNVSAIDFKEDTLTSNYGDALSVARALEYPVFTPVDSNDGLEIQHLAILNHFYASFSGRPSVYLFDGPEFVKSFKKYDDLLSTDEIFQLYQNLLDSATDDASVSSALEALNKISGKNYSQFEYFGSVNPKTVFVVYGTHQTTQLAQIVSKLDVGLIKVRVPVPFDQDKFADVIPESTKKLVVLSSNDGLTADITAALFLSGRYHSLSIEEFKYALDFKWTPITVSKLLNEFVSVNFEKLFPVVAPADEILTANSSPEGAYLFWGRDNGIIVDTAEKLALSLSLDSNKSIGIRNTFDNSRGGGLFQSQIISTVGDIKPVDAADVVVVEDLTLLQYYDILATAKPGASILYINQKSLTKEELVDKLPLQFKKDLAKNHNKLYAVDFSIIEKLDEANSGTKGFSADFLIQLAFWRAALPELGGFIVNKLLQANGNSFELLGTVLDNFIKSVDDNEGIKQIDVVPEWVDLKEEVKVEDEKKEGEEEKKEDAAAEEEEQEPEELPFFPTETSFFANPRNAIEAVEEINNTTYKSLAQRVTFPEAFKVSKSLRPDLPVKNFVVKVQENKRLTPAEYSRNIFHIEFDITGTGLTYDIGEALGIHGRNNSEAVEEFLEFYGVDGDSLVEVTNKDDAKIVEIRSARQSLSETVDFLGKPPKRFYESLAEFATEPKEKEALAKLASAEGAEDLKKRQEVDFDSYFDILKEFKSARPSFEDLIKIIAPLKRREYSIASSQRIHPNAVHLLIVVVDWIDPKGRLRYGHCSKYLSDLKVGDELVVSVKPSVMKLPPLSTQPIVMSGLGTGLAPFKAFIEEKIWQQQQGMEIGDIYLYLGSRHKKEEYLYGELWEAYKDAGVLTHIGAAFSRDQPAKIYIQDKIRESIEDLTDAIVTKNGSFYLCGPTWPVPDITACLEDIVLNGAKKNGEEIKDVAKVVEDMKEDGRYILEVY</sequence>
<evidence type="ECO:0000256" key="2">
    <source>
        <dbReference type="ARBA" id="ARBA00001974"/>
    </source>
</evidence>
<comment type="cofactor">
    <cofactor evidence="1">
        <name>FMN</name>
        <dbReference type="ChEBI" id="CHEBI:58210"/>
    </cofactor>
</comment>
<dbReference type="FunFam" id="3.40.50.80:FF:000011">
    <property type="entry name" value="Sulfite reductase flavoprotein component"/>
    <property type="match status" value="1"/>
</dbReference>
<keyword evidence="9" id="KW-0521">NADP</keyword>
<dbReference type="InterPro" id="IPR039261">
    <property type="entry name" value="FNR_nucleotide-bd"/>
</dbReference>
<evidence type="ECO:0000256" key="11">
    <source>
        <dbReference type="ARBA" id="ARBA00023002"/>
    </source>
</evidence>
<dbReference type="Gene3D" id="1.20.990.10">
    <property type="entry name" value="NADPH-cytochrome p450 Reductase, Chain A, domain 3"/>
    <property type="match status" value="1"/>
</dbReference>
<protein>
    <recommendedName>
        <fullName evidence="4">assimilatory sulfite reductase (NADPH)</fullName>
        <ecNumber evidence="4">1.8.1.2</ecNumber>
    </recommendedName>
</protein>
<evidence type="ECO:0000256" key="3">
    <source>
        <dbReference type="ARBA" id="ARBA00004774"/>
    </source>
</evidence>
<dbReference type="Gene3D" id="3.40.50.80">
    <property type="entry name" value="Nucleotide-binding domain of ferredoxin-NADP reductase (FNR) module"/>
    <property type="match status" value="1"/>
</dbReference>
<comment type="pathway">
    <text evidence="3">Sulfur metabolism; hydrogen sulfide biosynthesis; hydrogen sulfide from sulfite (NADPH route): step 1/1.</text>
</comment>
<evidence type="ECO:0000313" key="17">
    <source>
        <dbReference type="Proteomes" id="UP000253472"/>
    </source>
</evidence>
<dbReference type="GO" id="GO:0050660">
    <property type="term" value="F:flavin adenine dinucleotide binding"/>
    <property type="evidence" value="ECO:0007669"/>
    <property type="project" value="TreeGrafter"/>
</dbReference>
<dbReference type="PROSITE" id="PS51384">
    <property type="entry name" value="FAD_FR"/>
    <property type="match status" value="1"/>
</dbReference>
<organism evidence="16 17">
    <name type="scientific">Candida viswanathii</name>
    <dbReference type="NCBI Taxonomy" id="5486"/>
    <lineage>
        <taxon>Eukaryota</taxon>
        <taxon>Fungi</taxon>
        <taxon>Dikarya</taxon>
        <taxon>Ascomycota</taxon>
        <taxon>Saccharomycotina</taxon>
        <taxon>Pichiomycetes</taxon>
        <taxon>Debaryomycetaceae</taxon>
        <taxon>Candida/Lodderomyces clade</taxon>
        <taxon>Candida</taxon>
    </lineage>
</organism>
<dbReference type="OrthoDB" id="1856718at2759"/>
<dbReference type="AlphaFoldDB" id="A0A367YMQ6"/>
<dbReference type="SUPFAM" id="SSF52343">
    <property type="entry name" value="Ferredoxin reductase-like, C-terminal NADP-linked domain"/>
    <property type="match status" value="1"/>
</dbReference>
<name>A0A367YMQ6_9ASCO</name>
<proteinExistence type="predicted"/>
<comment type="catalytic activity">
    <reaction evidence="12">
        <text>hydrogen sulfide + 3 NADP(+) + 3 H2O = sulfite + 3 NADPH + 4 H(+)</text>
        <dbReference type="Rhea" id="RHEA:13801"/>
        <dbReference type="ChEBI" id="CHEBI:15377"/>
        <dbReference type="ChEBI" id="CHEBI:15378"/>
        <dbReference type="ChEBI" id="CHEBI:17359"/>
        <dbReference type="ChEBI" id="CHEBI:29919"/>
        <dbReference type="ChEBI" id="CHEBI:57783"/>
        <dbReference type="ChEBI" id="CHEBI:58349"/>
        <dbReference type="EC" id="1.8.1.2"/>
    </reaction>
</comment>
<dbReference type="InterPro" id="IPR001709">
    <property type="entry name" value="Flavoprot_Pyr_Nucl_cyt_Rdtase"/>
</dbReference>
<comment type="cofactor">
    <cofactor evidence="2">
        <name>FAD</name>
        <dbReference type="ChEBI" id="CHEBI:57692"/>
    </cofactor>
</comment>
<dbReference type="Gene3D" id="3.40.50.970">
    <property type="match status" value="1"/>
</dbReference>
<dbReference type="Gene3D" id="2.40.30.10">
    <property type="entry name" value="Translation factors"/>
    <property type="match status" value="1"/>
</dbReference>
<dbReference type="CDD" id="cd06207">
    <property type="entry name" value="CyPoR_like"/>
    <property type="match status" value="1"/>
</dbReference>
<feature type="region of interest" description="Disordered" evidence="14">
    <location>
        <begin position="623"/>
        <end position="651"/>
    </location>
</feature>
<evidence type="ECO:0000256" key="4">
    <source>
        <dbReference type="ARBA" id="ARBA00012604"/>
    </source>
</evidence>
<evidence type="ECO:0000256" key="9">
    <source>
        <dbReference type="ARBA" id="ARBA00022857"/>
    </source>
</evidence>
<dbReference type="PANTHER" id="PTHR19384">
    <property type="entry name" value="NITRIC OXIDE SYNTHASE-RELATED"/>
    <property type="match status" value="1"/>
</dbReference>
<evidence type="ECO:0000256" key="12">
    <source>
        <dbReference type="ARBA" id="ARBA00052219"/>
    </source>
</evidence>
<evidence type="ECO:0000256" key="13">
    <source>
        <dbReference type="ARBA" id="ARBA00059320"/>
    </source>
</evidence>
<dbReference type="InterPro" id="IPR002869">
    <property type="entry name" value="Pyrv_flavodox_OxRed_cen"/>
</dbReference>
<gene>
    <name evidence="16" type="primary">MET10_0</name>
    <name evidence="16" type="ORF">Cantr_02640</name>
</gene>
<dbReference type="InterPro" id="IPR023173">
    <property type="entry name" value="NADPH_Cyt_P450_Rdtase_alpha"/>
</dbReference>
<accession>A0A367YMQ6</accession>
<feature type="domain" description="FAD-binding FR-type" evidence="15">
    <location>
        <begin position="704"/>
        <end position="935"/>
    </location>
</feature>
<comment type="caution">
    <text evidence="16">The sequence shown here is derived from an EMBL/GenBank/DDBJ whole genome shotgun (WGS) entry which is preliminary data.</text>
</comment>
<dbReference type="GO" id="GO:0010181">
    <property type="term" value="F:FMN binding"/>
    <property type="evidence" value="ECO:0007669"/>
    <property type="project" value="TreeGrafter"/>
</dbReference>
<dbReference type="Gene3D" id="3.40.920.10">
    <property type="entry name" value="Pyruvate-ferredoxin oxidoreductase, PFOR, domain III"/>
    <property type="match status" value="1"/>
</dbReference>
<evidence type="ECO:0000256" key="5">
    <source>
        <dbReference type="ARBA" id="ARBA00022448"/>
    </source>
</evidence>
<dbReference type="InterPro" id="IPR003097">
    <property type="entry name" value="CysJ-like_FAD-binding"/>
</dbReference>
<dbReference type="SUPFAM" id="SSF63380">
    <property type="entry name" value="Riboflavin synthase domain-like"/>
    <property type="match status" value="1"/>
</dbReference>
<dbReference type="STRING" id="5486.A0A367YMQ6"/>
<keyword evidence="5" id="KW-0813">Transport</keyword>
<comment type="function">
    <text evidence="13">This enzyme catalyzes the 6-electron reduction of sulfite to sulfide. This is one of several activities required for the biosynthesis of L-cysteine from sulfate.</text>
</comment>
<dbReference type="InterPro" id="IPR017927">
    <property type="entry name" value="FAD-bd_FR_type"/>
</dbReference>
<evidence type="ECO:0000313" key="16">
    <source>
        <dbReference type="EMBL" id="RCK67156.1"/>
    </source>
</evidence>
<dbReference type="Pfam" id="PF00667">
    <property type="entry name" value="FAD_binding_1"/>
    <property type="match status" value="1"/>
</dbReference>
<dbReference type="Gene3D" id="3.40.50.920">
    <property type="match status" value="1"/>
</dbReference>
<evidence type="ECO:0000256" key="14">
    <source>
        <dbReference type="SAM" id="MobiDB-lite"/>
    </source>
</evidence>
<feature type="compositionally biased region" description="Acidic residues" evidence="14">
    <location>
        <begin position="640"/>
        <end position="650"/>
    </location>
</feature>
<evidence type="ECO:0000256" key="6">
    <source>
        <dbReference type="ARBA" id="ARBA00022630"/>
    </source>
</evidence>
<dbReference type="PRINTS" id="PR00371">
    <property type="entry name" value="FPNCR"/>
</dbReference>
<feature type="compositionally biased region" description="Basic and acidic residues" evidence="14">
    <location>
        <begin position="623"/>
        <end position="639"/>
    </location>
</feature>
<keyword evidence="7" id="KW-0288">FMN</keyword>
<dbReference type="SUPFAM" id="SSF53323">
    <property type="entry name" value="Pyruvate-ferredoxin oxidoreductase, PFOR, domain III"/>
    <property type="match status" value="1"/>
</dbReference>
<keyword evidence="11" id="KW-0560">Oxidoreductase</keyword>
<keyword evidence="8" id="KW-0274">FAD</keyword>
<dbReference type="InterPro" id="IPR017938">
    <property type="entry name" value="Riboflavin_synthase-like_b-brl"/>
</dbReference>
<reference evidence="16 17" key="1">
    <citation type="submission" date="2018-06" db="EMBL/GenBank/DDBJ databases">
        <title>Whole genome sequencing of Candida tropicalis (genome annotated by CSBL at Korea University).</title>
        <authorList>
            <person name="Ahn J."/>
        </authorList>
    </citation>
    <scope>NUCLEOTIDE SEQUENCE [LARGE SCALE GENOMIC DNA]</scope>
    <source>
        <strain evidence="16 17">ATCC 20962</strain>
    </source>
</reference>
<evidence type="ECO:0000256" key="8">
    <source>
        <dbReference type="ARBA" id="ARBA00022827"/>
    </source>
</evidence>
<dbReference type="PANTHER" id="PTHR19384:SF109">
    <property type="entry name" value="SULFITE REDUCTASE [NADPH] FLAVOPROTEIN COMPONENT"/>
    <property type="match status" value="1"/>
</dbReference>
<dbReference type="SUPFAM" id="SSF52922">
    <property type="entry name" value="TK C-terminal domain-like"/>
    <property type="match status" value="1"/>
</dbReference>
<dbReference type="InterPro" id="IPR009014">
    <property type="entry name" value="Transketo_C/PFOR_II"/>
</dbReference>
<keyword evidence="17" id="KW-1185">Reference proteome</keyword>
<dbReference type="Pfam" id="PF00175">
    <property type="entry name" value="NAD_binding_1"/>
    <property type="match status" value="1"/>
</dbReference>
<evidence type="ECO:0000259" key="15">
    <source>
        <dbReference type="PROSITE" id="PS51384"/>
    </source>
</evidence>
<evidence type="ECO:0000256" key="1">
    <source>
        <dbReference type="ARBA" id="ARBA00001917"/>
    </source>
</evidence>
<evidence type="ECO:0000256" key="10">
    <source>
        <dbReference type="ARBA" id="ARBA00022982"/>
    </source>
</evidence>
<dbReference type="InterPro" id="IPR001433">
    <property type="entry name" value="OxRdtase_FAD/NAD-bd"/>
</dbReference>
<dbReference type="GO" id="GO:0005829">
    <property type="term" value="C:cytosol"/>
    <property type="evidence" value="ECO:0007669"/>
    <property type="project" value="TreeGrafter"/>
</dbReference>